<reference evidence="2 3" key="1">
    <citation type="submission" date="2019-01" db="EMBL/GenBank/DDBJ databases">
        <title>Coherence of Microcystis species and biogeography revealed through population genomics.</title>
        <authorList>
            <person name="Perez-Carrascal O.M."/>
            <person name="Terrat Y."/>
            <person name="Giani A."/>
            <person name="Fortin N."/>
            <person name="Tromas N."/>
            <person name="Shapiro B.J."/>
        </authorList>
    </citation>
    <scope>NUCLEOTIDE SEQUENCE [LARGE SCALE GENOMIC DNA]</scope>
    <source>
        <strain evidence="2">Ma_QC_C_20070703_M131</strain>
    </source>
</reference>
<dbReference type="EMBL" id="SFCA01000172">
    <property type="protein sequence ID" value="TRT49661.1"/>
    <property type="molecule type" value="Genomic_DNA"/>
</dbReference>
<comment type="caution">
    <text evidence="2">The sequence shown here is derived from an EMBL/GenBank/DDBJ whole genome shotgun (WGS) entry which is preliminary data.</text>
</comment>
<evidence type="ECO:0000256" key="1">
    <source>
        <dbReference type="SAM" id="Phobius"/>
    </source>
</evidence>
<dbReference type="AlphaFoldDB" id="A0A551XLR9"/>
<gene>
    <name evidence="2" type="ORF">EWV85_16840</name>
</gene>
<keyword evidence="1" id="KW-1133">Transmembrane helix</keyword>
<sequence length="74" mass="8225">MPECFAPTGRGPMKTQGFEPRFSQNLAPVGAKQDTKTLISFIFHIYSALVLLLIQNYFSAWGNQLSSNACSRDI</sequence>
<keyword evidence="1" id="KW-0812">Transmembrane</keyword>
<name>A0A551XLR9_MICAE</name>
<evidence type="ECO:0000313" key="2">
    <source>
        <dbReference type="EMBL" id="TRT49661.1"/>
    </source>
</evidence>
<proteinExistence type="predicted"/>
<keyword evidence="1" id="KW-0472">Membrane</keyword>
<dbReference type="Proteomes" id="UP000316443">
    <property type="component" value="Unassembled WGS sequence"/>
</dbReference>
<accession>A0A551XLR9</accession>
<organism evidence="2 3">
    <name type="scientific">Microcystis aeruginosa Ma_QC_C_20070703_M131</name>
    <dbReference type="NCBI Taxonomy" id="2486263"/>
    <lineage>
        <taxon>Bacteria</taxon>
        <taxon>Bacillati</taxon>
        <taxon>Cyanobacteriota</taxon>
        <taxon>Cyanophyceae</taxon>
        <taxon>Oscillatoriophycideae</taxon>
        <taxon>Chroococcales</taxon>
        <taxon>Microcystaceae</taxon>
        <taxon>Microcystis</taxon>
    </lineage>
</organism>
<evidence type="ECO:0000313" key="3">
    <source>
        <dbReference type="Proteomes" id="UP000316443"/>
    </source>
</evidence>
<feature type="transmembrane region" description="Helical" evidence="1">
    <location>
        <begin position="38"/>
        <end position="58"/>
    </location>
</feature>
<protein>
    <submittedName>
        <fullName evidence="2">Uncharacterized protein</fullName>
    </submittedName>
</protein>